<dbReference type="EMBL" id="FTOV01000005">
    <property type="protein sequence ID" value="SIT03546.1"/>
    <property type="molecule type" value="Genomic_DNA"/>
</dbReference>
<dbReference type="RefSeq" id="WP_076392983.1">
    <property type="nucleotide sequence ID" value="NZ_FTOV01000005.1"/>
</dbReference>
<dbReference type="AlphaFoldDB" id="A0A1N7NZ32"/>
<dbReference type="STRING" id="373672.SAMN05421785_105231"/>
<reference evidence="1 2" key="1">
    <citation type="submission" date="2017-01" db="EMBL/GenBank/DDBJ databases">
        <authorList>
            <person name="Mah S.A."/>
            <person name="Swanson W.J."/>
            <person name="Moy G.W."/>
            <person name="Vacquier V.D."/>
        </authorList>
    </citation>
    <scope>NUCLEOTIDE SEQUENCE [LARGE SCALE GENOMIC DNA]</scope>
    <source>
        <strain evidence="1 2">DSM 18014</strain>
    </source>
</reference>
<name>A0A1N7NZ32_9FLAO</name>
<evidence type="ECO:0000313" key="2">
    <source>
        <dbReference type="Proteomes" id="UP000185781"/>
    </source>
</evidence>
<protein>
    <submittedName>
        <fullName evidence="1">Uncharacterized protein</fullName>
    </submittedName>
</protein>
<gene>
    <name evidence="1" type="ORF">SAMN05421785_105231</name>
</gene>
<evidence type="ECO:0000313" key="1">
    <source>
        <dbReference type="EMBL" id="SIT03546.1"/>
    </source>
</evidence>
<organism evidence="1 2">
    <name type="scientific">Chryseobacterium gambrini</name>
    <dbReference type="NCBI Taxonomy" id="373672"/>
    <lineage>
        <taxon>Bacteria</taxon>
        <taxon>Pseudomonadati</taxon>
        <taxon>Bacteroidota</taxon>
        <taxon>Flavobacteriia</taxon>
        <taxon>Flavobacteriales</taxon>
        <taxon>Weeksellaceae</taxon>
        <taxon>Chryseobacterium group</taxon>
        <taxon>Chryseobacterium</taxon>
    </lineage>
</organism>
<proteinExistence type="predicted"/>
<dbReference type="Proteomes" id="UP000185781">
    <property type="component" value="Unassembled WGS sequence"/>
</dbReference>
<accession>A0A1N7NZ32</accession>
<sequence>MERRFANAAKSEVFRLLYSVNQKSGFNNPYFVFKKRKNGKFRNKFLKNFEISFIQETNYGKVGIFMIIEDLIKDEIIKSKSLKRNIDTNVKESGFTIRSFEDLYDERFYKESPYYNTFIDPVKTRNIALFKNGNEKPFDIDFLFINGDLHFSSFPVGDKFSNFQDDTELYYLQDIEDFHLEYWDEKLNVASNSYLKIVR</sequence>